<dbReference type="Gene3D" id="3.30.559.30">
    <property type="entry name" value="Nonribosomal peptide synthetase, condensation domain"/>
    <property type="match status" value="2"/>
</dbReference>
<dbReference type="Pfam" id="PF00668">
    <property type="entry name" value="Condensation"/>
    <property type="match status" value="2"/>
</dbReference>
<proteinExistence type="inferred from homology"/>
<dbReference type="Pfam" id="PF00550">
    <property type="entry name" value="PP-binding"/>
    <property type="match status" value="2"/>
</dbReference>
<dbReference type="CDD" id="cd05930">
    <property type="entry name" value="A_NRPS"/>
    <property type="match status" value="1"/>
</dbReference>
<dbReference type="CDD" id="cd17646">
    <property type="entry name" value="A_NRPS_AB3403-like"/>
    <property type="match status" value="1"/>
</dbReference>
<dbReference type="InterPro" id="IPR020806">
    <property type="entry name" value="PKS_PP-bd"/>
</dbReference>
<comment type="similarity">
    <text evidence="2">Belongs to the ATP-dependent AMP-binding enzyme family.</text>
</comment>
<evidence type="ECO:0000256" key="2">
    <source>
        <dbReference type="ARBA" id="ARBA00006432"/>
    </source>
</evidence>
<dbReference type="FunFam" id="1.10.1200.10:FF:000016">
    <property type="entry name" value="Non-ribosomal peptide synthase"/>
    <property type="match status" value="2"/>
</dbReference>
<dbReference type="Gene3D" id="2.30.38.10">
    <property type="entry name" value="Luciferase, Domain 3"/>
    <property type="match status" value="2"/>
</dbReference>
<keyword evidence="5" id="KW-0436">Ligase</keyword>
<dbReference type="Proteomes" id="UP000270343">
    <property type="component" value="Unassembled WGS sequence"/>
</dbReference>
<dbReference type="Gene3D" id="3.30.300.30">
    <property type="match status" value="2"/>
</dbReference>
<evidence type="ECO:0000256" key="1">
    <source>
        <dbReference type="ARBA" id="ARBA00001957"/>
    </source>
</evidence>
<dbReference type="FunFam" id="3.40.50.980:FF:000001">
    <property type="entry name" value="Non-ribosomal peptide synthetase"/>
    <property type="match status" value="2"/>
</dbReference>
<comment type="caution">
    <text evidence="8">The sequence shown here is derived from an EMBL/GenBank/DDBJ whole genome shotgun (WGS) entry which is preliminary data.</text>
</comment>
<dbReference type="SUPFAM" id="SSF56801">
    <property type="entry name" value="Acetyl-CoA synthetase-like"/>
    <property type="match status" value="2"/>
</dbReference>
<dbReference type="CDD" id="cd19540">
    <property type="entry name" value="LCL_NRPS-like"/>
    <property type="match status" value="1"/>
</dbReference>
<dbReference type="Gene3D" id="3.40.50.1820">
    <property type="entry name" value="alpha/beta hydrolase"/>
    <property type="match status" value="1"/>
</dbReference>
<evidence type="ECO:0000256" key="3">
    <source>
        <dbReference type="ARBA" id="ARBA00022450"/>
    </source>
</evidence>
<dbReference type="InterPro" id="IPR006162">
    <property type="entry name" value="Ppantetheine_attach_site"/>
</dbReference>
<name>A0A3B0BGP7_9ACTN</name>
<dbReference type="InterPro" id="IPR009081">
    <property type="entry name" value="PP-bd_ACP"/>
</dbReference>
<dbReference type="InterPro" id="IPR023213">
    <property type="entry name" value="CAT-like_dom_sf"/>
</dbReference>
<dbReference type="Pfam" id="PF00501">
    <property type="entry name" value="AMP-binding"/>
    <property type="match status" value="2"/>
</dbReference>
<evidence type="ECO:0000256" key="5">
    <source>
        <dbReference type="ARBA" id="ARBA00022598"/>
    </source>
</evidence>
<dbReference type="FunFam" id="3.30.559.10:FF:000012">
    <property type="entry name" value="Non-ribosomal peptide synthetase"/>
    <property type="match status" value="1"/>
</dbReference>
<dbReference type="PANTHER" id="PTHR45527">
    <property type="entry name" value="NONRIBOSOMAL PEPTIDE SYNTHETASE"/>
    <property type="match status" value="1"/>
</dbReference>
<dbReference type="InterPro" id="IPR020845">
    <property type="entry name" value="AMP-binding_CS"/>
</dbReference>
<dbReference type="FunFam" id="3.40.50.980:FF:000002">
    <property type="entry name" value="Enterobactin synthetase component F"/>
    <property type="match status" value="1"/>
</dbReference>
<reference evidence="8 9" key="1">
    <citation type="journal article" date="2015" name="Antonie Van Leeuwenhoek">
        <title>Streptomyces klenkii sp. nov., isolated from deep marine sediment.</title>
        <authorList>
            <person name="Veyisoglu A."/>
            <person name="Sahin N."/>
        </authorList>
    </citation>
    <scope>NUCLEOTIDE SEQUENCE [LARGE SCALE GENOMIC DNA]</scope>
    <source>
        <strain evidence="8 9">KCTC 29202</strain>
    </source>
</reference>
<dbReference type="Gene3D" id="1.10.1200.10">
    <property type="entry name" value="ACP-like"/>
    <property type="match status" value="1"/>
</dbReference>
<dbReference type="GO" id="GO:0016874">
    <property type="term" value="F:ligase activity"/>
    <property type="evidence" value="ECO:0007669"/>
    <property type="project" value="UniProtKB-KW"/>
</dbReference>
<dbReference type="GO" id="GO:0017000">
    <property type="term" value="P:antibiotic biosynthetic process"/>
    <property type="evidence" value="ECO:0007669"/>
    <property type="project" value="UniProtKB-ARBA"/>
</dbReference>
<dbReference type="NCBIfam" id="TIGR01733">
    <property type="entry name" value="AA-adenyl-dom"/>
    <property type="match status" value="2"/>
</dbReference>
<evidence type="ECO:0000313" key="8">
    <source>
        <dbReference type="EMBL" id="RKN71611.1"/>
    </source>
</evidence>
<evidence type="ECO:0000259" key="7">
    <source>
        <dbReference type="PROSITE" id="PS50075"/>
    </source>
</evidence>
<dbReference type="CDD" id="cd19543">
    <property type="entry name" value="DCL_NRPS"/>
    <property type="match status" value="1"/>
</dbReference>
<dbReference type="PANTHER" id="PTHR45527:SF1">
    <property type="entry name" value="FATTY ACID SYNTHASE"/>
    <property type="match status" value="1"/>
</dbReference>
<dbReference type="SUPFAM" id="SSF47336">
    <property type="entry name" value="ACP-like"/>
    <property type="match status" value="2"/>
</dbReference>
<sequence>MAVRAAARGGRTADRRHLGARPGRPDRARRATGRRRPHRVRLRPRRSAPGRDRRVRGRIRGGVGEPGMKQPHIEDILPLTPFQEGLLFHTLYDERAPDVYTVEYALELTGPLDPAALRTAAEALVHRQPALRACFRQRHSGEPVQLIPGRVRLPWEEADLTGLPADEREAAADRLLDTARSRRFDPAKPPLLRFTLIRLGPLHHRLVLLNHHILVDGWSMPVLFEELFTLYAHGGEAPGLEPAVAHREYTAWLSGQDRRAAEAAWRTALAGVEEPTRVAPRAEPAGELPHRVTAEPAPELVRALTGTARRHGVTVNTIVQTAWAMVVGQLTGRDDVVFGATVSGRPGELPGAERMVGCFINTVPVRVRLRPDSTPARTLTEIQTAQTDLIAHHHLGLTDIHRAVGTSELFDTCVVFENYPLRPDTLELPGDHGLRVAGLRIRDAAHYPLRLAVMPAGERMPLHLDYRADLFDREAARAVADRLALVLEALTTDDERPLGRIGMTTPAERQEALERGTGAVRAVGRATLPDLFEAQAAATPDRTAVVFEGRRLTYAELDARANRLAHLLLSRGIGPEDRVAVAVPRSAELVTALLAVLKAGASYVPVDPGHPQERIRYVLEDAAPEMVLTTEETAAAFATPHKSLVLGAPSTEDLLAGKPAHAPGDADRAAPLRPRHPAYVIYTSGSTGRPKGVVIEHEGIVNRLLWMQSEYGLGPGDRVLQKTPAGFDVSVWEFFWPLITGAALVVARPEGHKDPGYLARLIRDERVTTAHFVPSMLRLFLQAPGASGCTGLRRVISSGEALAADLVELFFETLDGPELHNLYGPTEASVDVTHWPCRRAATPSGAASVPIGRPVSNTRVHVLDSALRPVAPGVTGELYLAGVQLARGYAGRPGLTGERFVPDPFGGPGGRMYRTGDLVRWDRAGELVFVGRADDQVKVRGFRIELGEVEAALAGHAGVGQVAVVVREDRPGDPRLTAYVTAGSGEVDPAELRAFAGERLPEFMVPAAVVVLEELPLTPNGKLDRRALPAPRAEGAALGRAPRTSQEQVLCGLVAETLGVGTVTIDDNFFDLGGHSLLAVRLAARIRTALGVSPDIRTLFEAPTVAELTQRLDTGRTNRPVLRAAPRPDAVPLSFAQQRLWFLDRFEEPGAAYNMPLALRLSGQLDAVALRAALRDVVDRHESLRTVYEDGADGEPRQRILTPGEYDVEPVVVPTARTDLDALVNETARRPLSLAHRLPFDTTLFAVAPDEHVLLVVLHHIAGDGWSMGPLADDLTEAYAARMAGRAPGWDPLPVQYADYTLWQRELLGDEQDPGSLAHEQLAYWRAALAGLPETLALPYDRPRPTEAGYRGGTVRFRLEPGLQRALLDVAKRRRATLFMVAHSALAALFTRLGAGTDIPVGSPVAGRTDEALDRLVGFFVNTLVLRTDTSGNPAFHDLLDRVRKADLDAFAHQDLPFERLVESLNPARSLSRHPLFQTMLVLQNTEAAPLRMAEITAEMFPVDLGIAKFDLLFNLDEHYGADGTPEGIDAYVEYSTELFDQETAETIARRLVRVLEAVAADDEVRIGDIDILLPGERETVLERWNDTARDMRRTTLPELFEAQAAATPDRTAVVFEGRGLTYAELDARAERLAHLLLNHGAGPEDFVAIAMPRSADVIVAVLGVLKAGAAYLPLDPGYPARRIAHILRDAAPAVVLTDAATAGGLPPCDAATVVLDDEATAARLAEQPAGGAAAARAGRVTPGTAAYAIYTSGSTGTPKGVVVQHGTAADLVAWAEEEFGPRRLDRVLASTSLNFDVSVFEMFAPLCTGGTVEVVRDLLVLTEPSHRSWNGSLISGVPSAVAQLFGAGGKSAAGPAAGTVVLAGEAFPAHVAAAIREALPGSRIANIYGPTEATVYSTAWSTDGPVEQAPPIGRPIRNRRAYVLDSALRPVAPGVTGELYLGGGGLARGYVGRPGLTGERFVPDPFGGPGERMYRTGDLVRWDRAGELVFVGRVDDQVKVRGFRIELGEVEAVLAGHAGVGQVAVVVREDRPGDPRLTAYVTAASGGLDAAELRAFAGEGLPEFMVPAAVVVLEELPLTPNGKLDRRALPAPRAEGAVLGRAPRTSQERVLCELVAETLGVGSVTIDDNFFDLGGHSLLATQFINKVRAATGTELSVRALFETPTVAGLAPKLKAGGRARPALRPMRRPGGDR</sequence>
<keyword evidence="4" id="KW-0597">Phosphoprotein</keyword>
<dbReference type="Gene3D" id="3.40.50.980">
    <property type="match status" value="4"/>
</dbReference>
<dbReference type="InterPro" id="IPR036736">
    <property type="entry name" value="ACP-like_sf"/>
</dbReference>
<evidence type="ECO:0000313" key="9">
    <source>
        <dbReference type="Proteomes" id="UP000270343"/>
    </source>
</evidence>
<feature type="domain" description="Carrier" evidence="7">
    <location>
        <begin position="1041"/>
        <end position="1116"/>
    </location>
</feature>
<keyword evidence="3" id="KW-0596">Phosphopantetheine</keyword>
<organism evidence="8 9">
    <name type="scientific">Streptomyces klenkii</name>
    <dbReference type="NCBI Taxonomy" id="1420899"/>
    <lineage>
        <taxon>Bacteria</taxon>
        <taxon>Bacillati</taxon>
        <taxon>Actinomycetota</taxon>
        <taxon>Actinomycetes</taxon>
        <taxon>Kitasatosporales</taxon>
        <taxon>Streptomycetaceae</taxon>
        <taxon>Streptomyces</taxon>
    </lineage>
</organism>
<dbReference type="InterPro" id="IPR045851">
    <property type="entry name" value="AMP-bd_C_sf"/>
</dbReference>
<dbReference type="GO" id="GO:0008610">
    <property type="term" value="P:lipid biosynthetic process"/>
    <property type="evidence" value="ECO:0007669"/>
    <property type="project" value="UniProtKB-ARBA"/>
</dbReference>
<feature type="compositionally biased region" description="Basic residues" evidence="6">
    <location>
        <begin position="30"/>
        <end position="59"/>
    </location>
</feature>
<keyword evidence="9" id="KW-1185">Reference proteome</keyword>
<dbReference type="GO" id="GO:0072330">
    <property type="term" value="P:monocarboxylic acid biosynthetic process"/>
    <property type="evidence" value="ECO:0007669"/>
    <property type="project" value="UniProtKB-ARBA"/>
</dbReference>
<dbReference type="InterPro" id="IPR001242">
    <property type="entry name" value="Condensation_dom"/>
</dbReference>
<protein>
    <submittedName>
        <fullName evidence="8">Amino acid adenylation domain-containing protein</fullName>
    </submittedName>
</protein>
<dbReference type="InterPro" id="IPR000873">
    <property type="entry name" value="AMP-dep_synth/lig_dom"/>
</dbReference>
<dbReference type="Gene3D" id="3.30.559.10">
    <property type="entry name" value="Chloramphenicol acetyltransferase-like domain"/>
    <property type="match status" value="2"/>
</dbReference>
<evidence type="ECO:0000256" key="6">
    <source>
        <dbReference type="SAM" id="MobiDB-lite"/>
    </source>
</evidence>
<gene>
    <name evidence="8" type="ORF">D7231_16545</name>
</gene>
<feature type="compositionally biased region" description="Low complexity" evidence="6">
    <location>
        <begin position="1"/>
        <end position="10"/>
    </location>
</feature>
<dbReference type="PROSITE" id="PS00455">
    <property type="entry name" value="AMP_BINDING"/>
    <property type="match status" value="1"/>
</dbReference>
<dbReference type="FunFam" id="3.40.50.12780:FF:000012">
    <property type="entry name" value="Non-ribosomal peptide synthetase"/>
    <property type="match status" value="2"/>
</dbReference>
<dbReference type="InterPro" id="IPR025110">
    <property type="entry name" value="AMP-bd_C"/>
</dbReference>
<dbReference type="FunFam" id="2.30.38.10:FF:000001">
    <property type="entry name" value="Non-ribosomal peptide synthetase PvdI"/>
    <property type="match status" value="2"/>
</dbReference>
<dbReference type="InterPro" id="IPR010071">
    <property type="entry name" value="AA_adenyl_dom"/>
</dbReference>
<dbReference type="GO" id="GO:0005829">
    <property type="term" value="C:cytosol"/>
    <property type="evidence" value="ECO:0007669"/>
    <property type="project" value="TreeGrafter"/>
</dbReference>
<comment type="cofactor">
    <cofactor evidence="1">
        <name>pantetheine 4'-phosphate</name>
        <dbReference type="ChEBI" id="CHEBI:47942"/>
    </cofactor>
</comment>
<dbReference type="FunFam" id="3.30.300.30:FF:000010">
    <property type="entry name" value="Enterobactin synthetase component F"/>
    <property type="match status" value="2"/>
</dbReference>
<dbReference type="GO" id="GO:0044550">
    <property type="term" value="P:secondary metabolite biosynthetic process"/>
    <property type="evidence" value="ECO:0007669"/>
    <property type="project" value="UniProtKB-ARBA"/>
</dbReference>
<dbReference type="GO" id="GO:0031177">
    <property type="term" value="F:phosphopantetheine binding"/>
    <property type="evidence" value="ECO:0007669"/>
    <property type="project" value="InterPro"/>
</dbReference>
<dbReference type="Pfam" id="PF13193">
    <property type="entry name" value="AMP-binding_C"/>
    <property type="match status" value="2"/>
</dbReference>
<dbReference type="PROSITE" id="PS50075">
    <property type="entry name" value="CARRIER"/>
    <property type="match status" value="2"/>
</dbReference>
<feature type="domain" description="Carrier" evidence="7">
    <location>
        <begin position="2103"/>
        <end position="2178"/>
    </location>
</feature>
<feature type="region of interest" description="Disordered" evidence="6">
    <location>
        <begin position="1"/>
        <end position="71"/>
    </location>
</feature>
<dbReference type="FunFam" id="3.30.559.30:FF:000001">
    <property type="entry name" value="Non-ribosomal peptide synthetase"/>
    <property type="match status" value="1"/>
</dbReference>
<dbReference type="InterPro" id="IPR029058">
    <property type="entry name" value="AB_hydrolase_fold"/>
</dbReference>
<accession>A0A3B0BGP7</accession>
<evidence type="ECO:0000256" key="4">
    <source>
        <dbReference type="ARBA" id="ARBA00022553"/>
    </source>
</evidence>
<dbReference type="SMART" id="SM00823">
    <property type="entry name" value="PKS_PP"/>
    <property type="match status" value="2"/>
</dbReference>
<dbReference type="SUPFAM" id="SSF52777">
    <property type="entry name" value="CoA-dependent acyltransferases"/>
    <property type="match status" value="4"/>
</dbReference>
<dbReference type="GO" id="GO:0043041">
    <property type="term" value="P:amino acid activation for nonribosomal peptide biosynthetic process"/>
    <property type="evidence" value="ECO:0007669"/>
    <property type="project" value="TreeGrafter"/>
</dbReference>
<feature type="compositionally biased region" description="Basic and acidic residues" evidence="6">
    <location>
        <begin position="11"/>
        <end position="29"/>
    </location>
</feature>
<dbReference type="PROSITE" id="PS00012">
    <property type="entry name" value="PHOSPHOPANTETHEINE"/>
    <property type="match status" value="1"/>
</dbReference>
<dbReference type="EMBL" id="RBAM01000006">
    <property type="protein sequence ID" value="RKN71611.1"/>
    <property type="molecule type" value="Genomic_DNA"/>
</dbReference>